<dbReference type="Gene3D" id="3.30.420.40">
    <property type="match status" value="2"/>
</dbReference>
<accession>A0A6N7XGU6</accession>
<dbReference type="PANTHER" id="PTHR11735">
    <property type="entry name" value="TRNA N6-ADENOSINE THREONYLCARBAMOYLTRANSFERASE"/>
    <property type="match status" value="1"/>
</dbReference>
<organism evidence="2 3">
    <name type="scientific">Peptostreptococcus porci</name>
    <dbReference type="NCBI Taxonomy" id="2652282"/>
    <lineage>
        <taxon>Bacteria</taxon>
        <taxon>Bacillati</taxon>
        <taxon>Bacillota</taxon>
        <taxon>Clostridia</taxon>
        <taxon>Peptostreptococcales</taxon>
        <taxon>Peptostreptococcaceae</taxon>
        <taxon>Peptostreptococcus</taxon>
    </lineage>
</organism>
<protein>
    <submittedName>
        <fullName evidence="2">tRNA (Adenosine(37)-N6)-threonylcarbamoyltransferase complex dimerization subunit type 1 TsaB</fullName>
    </submittedName>
</protein>
<dbReference type="GO" id="GO:0016740">
    <property type="term" value="F:transferase activity"/>
    <property type="evidence" value="ECO:0007669"/>
    <property type="project" value="UniProtKB-KW"/>
</dbReference>
<evidence type="ECO:0000313" key="3">
    <source>
        <dbReference type="Proteomes" id="UP000440713"/>
    </source>
</evidence>
<evidence type="ECO:0000259" key="1">
    <source>
        <dbReference type="Pfam" id="PF00814"/>
    </source>
</evidence>
<evidence type="ECO:0000313" key="2">
    <source>
        <dbReference type="EMBL" id="MST62429.1"/>
    </source>
</evidence>
<dbReference type="NCBIfam" id="TIGR03725">
    <property type="entry name" value="T6A_YeaZ"/>
    <property type="match status" value="1"/>
</dbReference>
<dbReference type="SUPFAM" id="SSF53067">
    <property type="entry name" value="Actin-like ATPase domain"/>
    <property type="match status" value="2"/>
</dbReference>
<dbReference type="InterPro" id="IPR000905">
    <property type="entry name" value="Gcp-like_dom"/>
</dbReference>
<dbReference type="InterPro" id="IPR022496">
    <property type="entry name" value="T6A_TsaB"/>
</dbReference>
<dbReference type="InterPro" id="IPR043129">
    <property type="entry name" value="ATPase_NBD"/>
</dbReference>
<dbReference type="CDD" id="cd24032">
    <property type="entry name" value="ASKHA_NBD_TsaB"/>
    <property type="match status" value="1"/>
</dbReference>
<name>A0A6N7XGU6_9FIRM</name>
<comment type="caution">
    <text evidence="2">The sequence shown here is derived from an EMBL/GenBank/DDBJ whole genome shotgun (WGS) entry which is preliminary data.</text>
</comment>
<reference evidence="2 3" key="1">
    <citation type="submission" date="2019-08" db="EMBL/GenBank/DDBJ databases">
        <title>In-depth cultivation of the pig gut microbiome towards novel bacterial diversity and tailored functional studies.</title>
        <authorList>
            <person name="Wylensek D."/>
            <person name="Hitch T.C.A."/>
            <person name="Clavel T."/>
        </authorList>
    </citation>
    <scope>NUCLEOTIDE SEQUENCE [LARGE SCALE GENOMIC DNA]</scope>
    <source>
        <strain evidence="2 3">WCA-SAB-591-4A-A</strain>
    </source>
</reference>
<gene>
    <name evidence="2" type="primary">tsaB</name>
    <name evidence="2" type="ORF">FYJ71_05495</name>
</gene>
<sequence>MNILSFDTSTRSASVALMMDGVLVGEILINDKRTHSQKLMPMLESLMSLADISIDDIDLLAVCVGPGSFTGIRIAVATVKAISHAKNLPIVAINSMENIAFNVMDSSKKIISILDAQAGNVYCGIYRSVEDNSYSVVEDVDVIGLEQLANRLEYSSENYIIVGEALDKYREKLDFDNVEFASPDKNVSKASALCSIAKIKYDKGLDVFDCYTILPKYLRKSQAEMQYDERQRKAKENDV</sequence>
<dbReference type="AlphaFoldDB" id="A0A6N7XGU6"/>
<dbReference type="RefSeq" id="WP_154537813.1">
    <property type="nucleotide sequence ID" value="NZ_VUNE01000002.1"/>
</dbReference>
<dbReference type="PANTHER" id="PTHR11735:SF11">
    <property type="entry name" value="TRNA THREONYLCARBAMOYLADENOSINE BIOSYNTHESIS PROTEIN TSAB"/>
    <property type="match status" value="1"/>
</dbReference>
<feature type="domain" description="Gcp-like" evidence="1">
    <location>
        <begin position="32"/>
        <end position="172"/>
    </location>
</feature>
<dbReference type="EMBL" id="VUNE01000002">
    <property type="protein sequence ID" value="MST62429.1"/>
    <property type="molecule type" value="Genomic_DNA"/>
</dbReference>
<keyword evidence="2" id="KW-0808">Transferase</keyword>
<proteinExistence type="predicted"/>
<dbReference type="Pfam" id="PF00814">
    <property type="entry name" value="TsaD"/>
    <property type="match status" value="1"/>
</dbReference>
<dbReference type="GO" id="GO:0005829">
    <property type="term" value="C:cytosol"/>
    <property type="evidence" value="ECO:0007669"/>
    <property type="project" value="TreeGrafter"/>
</dbReference>
<dbReference type="Proteomes" id="UP000440713">
    <property type="component" value="Unassembled WGS sequence"/>
</dbReference>
<dbReference type="GO" id="GO:0002949">
    <property type="term" value="P:tRNA threonylcarbamoyladenosine modification"/>
    <property type="evidence" value="ECO:0007669"/>
    <property type="project" value="InterPro"/>
</dbReference>
<keyword evidence="3" id="KW-1185">Reference proteome</keyword>